<dbReference type="GO" id="GO:0003735">
    <property type="term" value="F:structural constituent of ribosome"/>
    <property type="evidence" value="ECO:0007669"/>
    <property type="project" value="InterPro"/>
</dbReference>
<evidence type="ECO:0000256" key="4">
    <source>
        <dbReference type="SAM" id="MobiDB-lite"/>
    </source>
</evidence>
<keyword evidence="3" id="KW-0687">Ribonucleoprotein</keyword>
<dbReference type="GO" id="GO:1990904">
    <property type="term" value="C:ribonucleoprotein complex"/>
    <property type="evidence" value="ECO:0007669"/>
    <property type="project" value="UniProtKB-KW"/>
</dbReference>
<sequence length="207" mass="23697">MSKIKVLNQSGKGISEINAPKEIFAYPVKEHLLYEVVVNYRANQRQGSASTKTRGEVRGGGRKPWRQKGTGRARAGSIRSPIWRKGGTTFGPKPRSYYYSLPKKAKRNALKSALSMKFAEKQILVLKALDFKEPKTKEGTKFLEILKLDSALIVDQHENKNLFLSLRNIPKIKAVDYNQVNVYDVLNYKWLVFTQNAFESLMERFKL</sequence>
<dbReference type="Gene3D" id="3.40.1370.10">
    <property type="match status" value="1"/>
</dbReference>
<feature type="region of interest" description="Disordered" evidence="4">
    <location>
        <begin position="45"/>
        <end position="76"/>
    </location>
</feature>
<dbReference type="InterPro" id="IPR013005">
    <property type="entry name" value="Ribosomal_uL4-like"/>
</dbReference>
<protein>
    <recommendedName>
        <fullName evidence="6">50S ribosomal protein L4</fullName>
    </recommendedName>
</protein>
<dbReference type="Pfam" id="PF00573">
    <property type="entry name" value="Ribosomal_L4"/>
    <property type="match status" value="1"/>
</dbReference>
<dbReference type="InterPro" id="IPR002136">
    <property type="entry name" value="Ribosomal_uL4"/>
</dbReference>
<dbReference type="PANTHER" id="PTHR10746">
    <property type="entry name" value="50S RIBOSOMAL PROTEIN L4"/>
    <property type="match status" value="1"/>
</dbReference>
<dbReference type="HAMAP" id="MF_01328_B">
    <property type="entry name" value="Ribosomal_uL4_B"/>
    <property type="match status" value="1"/>
</dbReference>
<reference evidence="5" key="1">
    <citation type="journal article" date="2015" name="Nature">
        <title>Complex archaea that bridge the gap between prokaryotes and eukaryotes.</title>
        <authorList>
            <person name="Spang A."/>
            <person name="Saw J.H."/>
            <person name="Jorgensen S.L."/>
            <person name="Zaremba-Niedzwiedzka K."/>
            <person name="Martijn J."/>
            <person name="Lind A.E."/>
            <person name="van Eijk R."/>
            <person name="Schleper C."/>
            <person name="Guy L."/>
            <person name="Ettema T.J."/>
        </authorList>
    </citation>
    <scope>NUCLEOTIDE SEQUENCE</scope>
</reference>
<dbReference type="PANTHER" id="PTHR10746:SF6">
    <property type="entry name" value="LARGE RIBOSOMAL SUBUNIT PROTEIN UL4M"/>
    <property type="match status" value="1"/>
</dbReference>
<dbReference type="InterPro" id="IPR023574">
    <property type="entry name" value="Ribosomal_uL4_dom_sf"/>
</dbReference>
<dbReference type="SUPFAM" id="SSF52166">
    <property type="entry name" value="Ribosomal protein L4"/>
    <property type="match status" value="1"/>
</dbReference>
<evidence type="ECO:0000256" key="1">
    <source>
        <dbReference type="ARBA" id="ARBA00010528"/>
    </source>
</evidence>
<name>A0A0F9LYB4_9ZZZZ</name>
<feature type="compositionally biased region" description="Basic residues" evidence="4">
    <location>
        <begin position="60"/>
        <end position="71"/>
    </location>
</feature>
<gene>
    <name evidence="5" type="ORF">LCGC14_1221430</name>
</gene>
<organism evidence="5">
    <name type="scientific">marine sediment metagenome</name>
    <dbReference type="NCBI Taxonomy" id="412755"/>
    <lineage>
        <taxon>unclassified sequences</taxon>
        <taxon>metagenomes</taxon>
        <taxon>ecological metagenomes</taxon>
    </lineage>
</organism>
<accession>A0A0F9LYB4</accession>
<evidence type="ECO:0000256" key="2">
    <source>
        <dbReference type="ARBA" id="ARBA00022980"/>
    </source>
</evidence>
<dbReference type="EMBL" id="LAZR01006434">
    <property type="protein sequence ID" value="KKM92146.1"/>
    <property type="molecule type" value="Genomic_DNA"/>
</dbReference>
<dbReference type="NCBIfam" id="TIGR03953">
    <property type="entry name" value="rplD_bact"/>
    <property type="match status" value="1"/>
</dbReference>
<comment type="similarity">
    <text evidence="1">Belongs to the universal ribosomal protein uL4 family.</text>
</comment>
<dbReference type="GO" id="GO:0005840">
    <property type="term" value="C:ribosome"/>
    <property type="evidence" value="ECO:0007669"/>
    <property type="project" value="UniProtKB-KW"/>
</dbReference>
<dbReference type="AlphaFoldDB" id="A0A0F9LYB4"/>
<comment type="caution">
    <text evidence="5">The sequence shown here is derived from an EMBL/GenBank/DDBJ whole genome shotgun (WGS) entry which is preliminary data.</text>
</comment>
<proteinExistence type="inferred from homology"/>
<evidence type="ECO:0000256" key="3">
    <source>
        <dbReference type="ARBA" id="ARBA00023274"/>
    </source>
</evidence>
<evidence type="ECO:0008006" key="6">
    <source>
        <dbReference type="Google" id="ProtNLM"/>
    </source>
</evidence>
<dbReference type="GO" id="GO:0006412">
    <property type="term" value="P:translation"/>
    <property type="evidence" value="ECO:0007669"/>
    <property type="project" value="InterPro"/>
</dbReference>
<evidence type="ECO:0000313" key="5">
    <source>
        <dbReference type="EMBL" id="KKM92146.1"/>
    </source>
</evidence>
<keyword evidence="2" id="KW-0689">Ribosomal protein</keyword>